<dbReference type="PANTHER" id="PTHR45688">
    <property type="match status" value="1"/>
</dbReference>
<dbReference type="OrthoDB" id="10261433at2759"/>
<comment type="caution">
    <text evidence="4">The sequence shown here is derived from an EMBL/GenBank/DDBJ whole genome shotgun (WGS) entry which is preliminary data.</text>
</comment>
<dbReference type="InterPro" id="IPR015422">
    <property type="entry name" value="PyrdxlP-dep_Trfase_small"/>
</dbReference>
<dbReference type="SUPFAM" id="SSF53383">
    <property type="entry name" value="PLP-dependent transferases"/>
    <property type="match status" value="1"/>
</dbReference>
<gene>
    <name evidence="4" type="ORF">B0I35DRAFT_472014</name>
</gene>
<keyword evidence="4" id="KW-0808">Transferase</keyword>
<keyword evidence="2 3" id="KW-0663">Pyridoxal phosphate</keyword>
<evidence type="ECO:0000256" key="1">
    <source>
        <dbReference type="ARBA" id="ARBA00008954"/>
    </source>
</evidence>
<protein>
    <submittedName>
        <fullName evidence="4">Pyridoxal phosphate-dependent transferase</fullName>
    </submittedName>
</protein>
<comment type="similarity">
    <text evidence="1 3">Belongs to the class-III pyridoxal-phosphate-dependent aminotransferase family.</text>
</comment>
<keyword evidence="5" id="KW-1185">Reference proteome</keyword>
<dbReference type="Gene3D" id="3.40.640.10">
    <property type="entry name" value="Type I PLP-dependent aspartate aminotransferase-like (Major domain)"/>
    <property type="match status" value="2"/>
</dbReference>
<evidence type="ECO:0000256" key="3">
    <source>
        <dbReference type="RuleBase" id="RU003560"/>
    </source>
</evidence>
<dbReference type="GO" id="GO:0008483">
    <property type="term" value="F:transaminase activity"/>
    <property type="evidence" value="ECO:0007669"/>
    <property type="project" value="InterPro"/>
</dbReference>
<dbReference type="EMBL" id="JAGPNK010000025">
    <property type="protein sequence ID" value="KAH7304148.1"/>
    <property type="molecule type" value="Genomic_DNA"/>
</dbReference>
<dbReference type="InterPro" id="IPR005814">
    <property type="entry name" value="Aminotrans_3"/>
</dbReference>
<reference evidence="4" key="1">
    <citation type="journal article" date="2021" name="Nat. Commun.">
        <title>Genetic determinants of endophytism in the Arabidopsis root mycobiome.</title>
        <authorList>
            <person name="Mesny F."/>
            <person name="Miyauchi S."/>
            <person name="Thiergart T."/>
            <person name="Pickel B."/>
            <person name="Atanasova L."/>
            <person name="Karlsson M."/>
            <person name="Huettel B."/>
            <person name="Barry K.W."/>
            <person name="Haridas S."/>
            <person name="Chen C."/>
            <person name="Bauer D."/>
            <person name="Andreopoulos W."/>
            <person name="Pangilinan J."/>
            <person name="LaButti K."/>
            <person name="Riley R."/>
            <person name="Lipzen A."/>
            <person name="Clum A."/>
            <person name="Drula E."/>
            <person name="Henrissat B."/>
            <person name="Kohler A."/>
            <person name="Grigoriev I.V."/>
            <person name="Martin F.M."/>
            <person name="Hacquard S."/>
        </authorList>
    </citation>
    <scope>NUCLEOTIDE SEQUENCE</scope>
    <source>
        <strain evidence="4">MPI-CAGE-CH-0235</strain>
    </source>
</reference>
<dbReference type="PANTHER" id="PTHR45688:SF13">
    <property type="entry name" value="ALANINE--GLYOXYLATE AMINOTRANSFERASE 2-LIKE"/>
    <property type="match status" value="1"/>
</dbReference>
<dbReference type="Gene3D" id="3.90.1150.10">
    <property type="entry name" value="Aspartate Aminotransferase, domain 1"/>
    <property type="match status" value="2"/>
</dbReference>
<organism evidence="4 5">
    <name type="scientific">Stachybotrys elegans</name>
    <dbReference type="NCBI Taxonomy" id="80388"/>
    <lineage>
        <taxon>Eukaryota</taxon>
        <taxon>Fungi</taxon>
        <taxon>Dikarya</taxon>
        <taxon>Ascomycota</taxon>
        <taxon>Pezizomycotina</taxon>
        <taxon>Sordariomycetes</taxon>
        <taxon>Hypocreomycetidae</taxon>
        <taxon>Hypocreales</taxon>
        <taxon>Stachybotryaceae</taxon>
        <taxon>Stachybotrys</taxon>
    </lineage>
</organism>
<dbReference type="GO" id="GO:0005739">
    <property type="term" value="C:mitochondrion"/>
    <property type="evidence" value="ECO:0007669"/>
    <property type="project" value="TreeGrafter"/>
</dbReference>
<dbReference type="Pfam" id="PF00202">
    <property type="entry name" value="Aminotran_3"/>
    <property type="match status" value="2"/>
</dbReference>
<accession>A0A8K0S9N5</accession>
<dbReference type="GO" id="GO:0030170">
    <property type="term" value="F:pyridoxal phosphate binding"/>
    <property type="evidence" value="ECO:0007669"/>
    <property type="project" value="InterPro"/>
</dbReference>
<proteinExistence type="inferred from homology"/>
<sequence length="337" mass="36149">MPFHPELFIRAEESFIYTSTNQRFLDWTSGQVSTILGHGHLEVVKTISHYAERLSHIYSGMVSPPVVDLATTLGLFLSTGSKANEAAIRIAKLVMGKFEIVGLGESWDGTTAASSGAQYHAAMKGYDPLVCGSHDWASCGSLAAMIMEPILSSGGMHVLPDGYLRALRGHYDKRGMLLIVVEAQTGLERTGSMFAFEHEGVVPDNLTLSKTLGNGFPISAVVSSDKIAQTTHINDPLAAAVGPKVLTIALRDDLPQRASKSGLQLRQALEGIRAKNRSIGDIRGKGLLLGMEIVDGENNEPDLALGGLLEVTGLYPIGAHEREIPHTSSTFRLVPPI</sequence>
<dbReference type="Proteomes" id="UP000813444">
    <property type="component" value="Unassembled WGS sequence"/>
</dbReference>
<dbReference type="AlphaFoldDB" id="A0A8K0S9N5"/>
<evidence type="ECO:0000313" key="5">
    <source>
        <dbReference type="Proteomes" id="UP000813444"/>
    </source>
</evidence>
<evidence type="ECO:0000256" key="2">
    <source>
        <dbReference type="ARBA" id="ARBA00022898"/>
    </source>
</evidence>
<name>A0A8K0S9N5_9HYPO</name>
<dbReference type="InterPro" id="IPR015421">
    <property type="entry name" value="PyrdxlP-dep_Trfase_major"/>
</dbReference>
<evidence type="ECO:0000313" key="4">
    <source>
        <dbReference type="EMBL" id="KAH7304148.1"/>
    </source>
</evidence>
<dbReference type="InterPro" id="IPR015424">
    <property type="entry name" value="PyrdxlP-dep_Trfase"/>
</dbReference>